<keyword evidence="2" id="KW-0378">Hydrolase</keyword>
<dbReference type="STRING" id="928724.SacglDRAFT_03543"/>
<gene>
    <name evidence="3" type="ORF">SacglDRAFT_03543</name>
</gene>
<dbReference type="InterPro" id="IPR029058">
    <property type="entry name" value="AB_hydrolase_fold"/>
</dbReference>
<keyword evidence="4" id="KW-1185">Reference proteome</keyword>
<dbReference type="EMBL" id="CM001484">
    <property type="protein sequence ID" value="EIF00403.1"/>
    <property type="molecule type" value="Genomic_DNA"/>
</dbReference>
<evidence type="ECO:0000313" key="3">
    <source>
        <dbReference type="EMBL" id="EIF00403.1"/>
    </source>
</evidence>
<dbReference type="NCBIfam" id="TIGR01840">
    <property type="entry name" value="esterase_phb"/>
    <property type="match status" value="1"/>
</dbReference>
<proteinExistence type="predicted"/>
<dbReference type="eggNOG" id="COG3509">
    <property type="taxonomic scope" value="Bacteria"/>
</dbReference>
<organism evidence="3 4">
    <name type="scientific">Saccharomonospora glauca K62</name>
    <dbReference type="NCBI Taxonomy" id="928724"/>
    <lineage>
        <taxon>Bacteria</taxon>
        <taxon>Bacillati</taxon>
        <taxon>Actinomycetota</taxon>
        <taxon>Actinomycetes</taxon>
        <taxon>Pseudonocardiales</taxon>
        <taxon>Pseudonocardiaceae</taxon>
        <taxon>Saccharomonospora</taxon>
    </lineage>
</organism>
<keyword evidence="1" id="KW-0732">Signal</keyword>
<accession>I1D628</accession>
<sequence length="339" mass="35966">MSTYVHMRQRFLPLLLAPLLAFLLAVAFPTSPMSARAMPSDPKALAGSITEVPDFGNNPGNLRMLQYVPEDLPEGRPVVVALHGCTQNGTDYGLASGWVELAERWKFSVVLPEQRAVNNLSNCFQWFASGDTTRGRGEVASILGMVDHALAATGGDASRVYVTGLSAGGGMTSALLATYPERFAGGAVIAGLPYRCASALYESYTCMYLGKNLSPSAWGDLVRAASSHEGPWPTVSIWHGDADRTVVVANQRELVEQWTDVHGTDAVADREDTVGGYPRAVYEDGAGRAVVESVTITGMGHGQPVDPGTGEGQCGRAGAYLLDVNVCAAYHLGQTWGLS</sequence>
<dbReference type="InterPro" id="IPR050955">
    <property type="entry name" value="Plant_Biomass_Hydrol_Est"/>
</dbReference>
<reference evidence="4" key="2">
    <citation type="submission" date="2012-01" db="EMBL/GenBank/DDBJ databases">
        <title>Noncontiguous Finished sequence of chromosome of Saccharomonospora glauca K62.</title>
        <authorList>
            <consortium name="US DOE Joint Genome Institute"/>
            <person name="Lucas S."/>
            <person name="Han J."/>
            <person name="Lapidus A."/>
            <person name="Cheng J.-F."/>
            <person name="Goodwin L."/>
            <person name="Pitluck S."/>
            <person name="Peters L."/>
            <person name="Mikhailova N."/>
            <person name="Held B."/>
            <person name="Detter J.C."/>
            <person name="Han C."/>
            <person name="Tapia R."/>
            <person name="Land M."/>
            <person name="Hauser L."/>
            <person name="Kyrpides N."/>
            <person name="Ivanova N."/>
            <person name="Pagani I."/>
            <person name="Brambilla E.-M."/>
            <person name="Klenk H.-P."/>
            <person name="Woyke T."/>
        </authorList>
    </citation>
    <scope>NUCLEOTIDE SEQUENCE [LARGE SCALE GENOMIC DNA]</scope>
    <source>
        <strain evidence="4">K62</strain>
    </source>
</reference>
<dbReference type="AlphaFoldDB" id="I1D628"/>
<dbReference type="InterPro" id="IPR010126">
    <property type="entry name" value="Esterase_phb"/>
</dbReference>
<protein>
    <submittedName>
        <fullName evidence="3">Esterase, PHB depolymerase family</fullName>
    </submittedName>
</protein>
<dbReference type="HOGENOM" id="CLU_027551_0_0_11"/>
<dbReference type="PANTHER" id="PTHR43037:SF1">
    <property type="entry name" value="BLL1128 PROTEIN"/>
    <property type="match status" value="1"/>
</dbReference>
<dbReference type="Pfam" id="PF10503">
    <property type="entry name" value="Esterase_PHB"/>
    <property type="match status" value="1"/>
</dbReference>
<evidence type="ECO:0000256" key="1">
    <source>
        <dbReference type="ARBA" id="ARBA00022729"/>
    </source>
</evidence>
<dbReference type="GO" id="GO:0005576">
    <property type="term" value="C:extracellular region"/>
    <property type="evidence" value="ECO:0007669"/>
    <property type="project" value="InterPro"/>
</dbReference>
<dbReference type="GO" id="GO:0016787">
    <property type="term" value="F:hydrolase activity"/>
    <property type="evidence" value="ECO:0007669"/>
    <property type="project" value="UniProtKB-KW"/>
</dbReference>
<dbReference type="RefSeq" id="WP_005466171.1">
    <property type="nucleotide sequence ID" value="NZ_CM001484.1"/>
</dbReference>
<evidence type="ECO:0000256" key="2">
    <source>
        <dbReference type="ARBA" id="ARBA00022801"/>
    </source>
</evidence>
<evidence type="ECO:0000313" key="4">
    <source>
        <dbReference type="Proteomes" id="UP000005087"/>
    </source>
</evidence>
<dbReference type="Proteomes" id="UP000005087">
    <property type="component" value="Chromosome"/>
</dbReference>
<dbReference type="SUPFAM" id="SSF53474">
    <property type="entry name" value="alpha/beta-Hydrolases"/>
    <property type="match status" value="1"/>
</dbReference>
<name>I1D628_9PSEU</name>
<dbReference type="Gene3D" id="3.40.50.1820">
    <property type="entry name" value="alpha/beta hydrolase"/>
    <property type="match status" value="1"/>
</dbReference>
<reference evidence="3 4" key="1">
    <citation type="submission" date="2011-09" db="EMBL/GenBank/DDBJ databases">
        <authorList>
            <consortium name="US DOE Joint Genome Institute (JGI-PGF)"/>
            <person name="Lucas S."/>
            <person name="Han J."/>
            <person name="Lapidus A."/>
            <person name="Cheng J.-F."/>
            <person name="Goodwin L."/>
            <person name="Pitluck S."/>
            <person name="Peters L."/>
            <person name="Land M.L."/>
            <person name="Hauser L."/>
            <person name="Brambilla E."/>
            <person name="Klenk H.-P."/>
            <person name="Woyke T.J."/>
        </authorList>
    </citation>
    <scope>NUCLEOTIDE SEQUENCE [LARGE SCALE GENOMIC DNA]</scope>
    <source>
        <strain evidence="3 4">K62</strain>
    </source>
</reference>
<dbReference type="PANTHER" id="PTHR43037">
    <property type="entry name" value="UNNAMED PRODUCT-RELATED"/>
    <property type="match status" value="1"/>
</dbReference>